<dbReference type="InterPro" id="IPR010994">
    <property type="entry name" value="RuvA_2-like"/>
</dbReference>
<dbReference type="STRING" id="1338011.BD94_2565"/>
<gene>
    <name evidence="1" type="ORF">BD94_2565</name>
</gene>
<dbReference type="HOGENOM" id="CLU_642056_0_0_10"/>
<accession>A0A077ELJ4</accession>
<evidence type="ECO:0000313" key="1">
    <source>
        <dbReference type="EMBL" id="AIL46340.1"/>
    </source>
</evidence>
<protein>
    <submittedName>
        <fullName evidence="1">Uncharacterized protein</fullName>
    </submittedName>
</protein>
<organism evidence="1 2">
    <name type="scientific">Elizabethkingia anophelis NUHP1</name>
    <dbReference type="NCBI Taxonomy" id="1338011"/>
    <lineage>
        <taxon>Bacteria</taxon>
        <taxon>Pseudomonadati</taxon>
        <taxon>Bacteroidota</taxon>
        <taxon>Flavobacteriia</taxon>
        <taxon>Flavobacteriales</taxon>
        <taxon>Weeksellaceae</taxon>
        <taxon>Elizabethkingia</taxon>
    </lineage>
</organism>
<dbReference type="AlphaFoldDB" id="A0A077ELJ4"/>
<dbReference type="eggNOG" id="COG1555">
    <property type="taxonomic scope" value="Bacteria"/>
</dbReference>
<dbReference type="EMBL" id="CP007547">
    <property type="protein sequence ID" value="AIL46340.1"/>
    <property type="molecule type" value="Genomic_DNA"/>
</dbReference>
<name>A0A077ELJ4_9FLAO</name>
<reference evidence="1" key="1">
    <citation type="journal article" date="2013" name="Lancet">
        <title>First case of E anophelis outbreak in an intensive-care unit.</title>
        <authorList>
            <person name="Teo J."/>
            <person name="Tan S.Y."/>
            <person name="Tay M."/>
            <person name="Ding Y."/>
            <person name="Kjelleberg S."/>
            <person name="Givskov M."/>
            <person name="Lin R.T."/>
            <person name="Yang L."/>
        </authorList>
    </citation>
    <scope>NUCLEOTIDE SEQUENCE [LARGE SCALE GENOMIC DNA]</scope>
    <source>
        <strain evidence="1">NUHP1</strain>
    </source>
</reference>
<proteinExistence type="predicted"/>
<dbReference type="RefSeq" id="WP_024565517.1">
    <property type="nucleotide sequence ID" value="NZ_CP007547.1"/>
</dbReference>
<dbReference type="SUPFAM" id="SSF47781">
    <property type="entry name" value="RuvA domain 2-like"/>
    <property type="match status" value="3"/>
</dbReference>
<dbReference type="KEGG" id="eao:BD94_2565"/>
<sequence>MKSMLSFHMRKKQFIGLAVLGFLVLILEISFHVYKKYKTQQPSLTVEFISSGKSNPVFTTFNPNDLNAQQWEKLGFTPKQAKTILNYKEKICNGSFTSKEQLSECFVISKDKFAELSPYILLPETTNNKDPEYRKKDKKLIIKGKFNPDHYNAQDWVRLGFSERQSESILKYKKYLGGSFQSKEKFKECFIISEEQYLQLAPFLLLPQQKNTDKPLIKGLKPKNAFDPNTLTALEWKDLGFSEKQVQGILNYKEKILKGSFKTPADLQKCYMISAEKFEELKPWIRINQPVTTSISSQITEPDINTISFRQLRDYGFDEKAAASFLGFRKKLGGFAQKEQILETYNIDKDLALKLIQEAKIDLSKVNKIDILTTDESTLKGHPYFRFYADKIIFYRTSLSDKNDILKKLNAKPKDLEKILWYLK</sequence>
<reference evidence="1" key="2">
    <citation type="journal article" date="2015" name="Genome Biol. Evol.">
        <title>Complete Genome Sequence and Transcriptomic Analysis of the Novel Pathogen Elizabethkingia anophelis in Response to Oxidative Stress.</title>
        <authorList>
            <person name="Li Y."/>
            <person name="Liu Y."/>
            <person name="Chew S.C."/>
            <person name="Tay M."/>
            <person name="Salido M.M."/>
            <person name="Teo J."/>
            <person name="Lauro F.M."/>
            <person name="Givskov M."/>
            <person name="Yang L."/>
        </authorList>
    </citation>
    <scope>NUCLEOTIDE SEQUENCE</scope>
    <source>
        <strain evidence="1">NUHP1</strain>
    </source>
</reference>
<dbReference type="Proteomes" id="UP000028933">
    <property type="component" value="Chromosome"/>
</dbReference>
<evidence type="ECO:0000313" key="2">
    <source>
        <dbReference type="Proteomes" id="UP000028933"/>
    </source>
</evidence>